<comment type="function">
    <text evidence="2 10">Reversible hydration of carbon dioxide.</text>
</comment>
<dbReference type="InterPro" id="IPR018338">
    <property type="entry name" value="Carbonic_anhydrase_a-class_CS"/>
</dbReference>
<dbReference type="InterPro" id="IPR023561">
    <property type="entry name" value="Carbonic_anhydrase_a-class"/>
</dbReference>
<reference evidence="12 13" key="1">
    <citation type="submission" date="2017-10" db="EMBL/GenBank/DDBJ databases">
        <title>The draft genome sequence of Lewinella nigricans NBRC 102662.</title>
        <authorList>
            <person name="Wang K."/>
        </authorList>
    </citation>
    <scope>NUCLEOTIDE SEQUENCE [LARGE SCALE GENOMIC DNA]</scope>
    <source>
        <strain evidence="12 13">NBRC 102662</strain>
    </source>
</reference>
<evidence type="ECO:0000256" key="8">
    <source>
        <dbReference type="ARBA" id="ARBA00023239"/>
    </source>
</evidence>
<sequence>MQKLLIFFTLSLLMYTLIHSYNRSRRDSGSEPAAAATHWGYEGEVSPVHWGELTEDYLQCAEGHFQSPIDIESYRAEAHPGSILDFKYHPSPVDIVNNGHTVQANLEEENVLVANAHDYQLRQIHFHEPSEHRIDGVIYPMEMHMVHTDSTGKLAVVGILIKEGPPNEFLNTLWEALPEHPEEHAHPATSCDIVHLLPEEHNIYHYSGSLTTPPCTEGVEWFVMGTPISLSKTQIDKFRKIYHNNNRPVQENTEGRVELVY</sequence>
<dbReference type="Proteomes" id="UP000223913">
    <property type="component" value="Unassembled WGS sequence"/>
</dbReference>
<protein>
    <recommendedName>
        <fullName evidence="5 10">Carbonic anhydrase</fullName>
        <ecNumber evidence="4 10">4.2.1.1</ecNumber>
    </recommendedName>
</protein>
<accession>A0A2D0NA22</accession>
<dbReference type="PANTHER" id="PTHR18952">
    <property type="entry name" value="CARBONIC ANHYDRASE"/>
    <property type="match status" value="1"/>
</dbReference>
<keyword evidence="8 10" id="KW-0456">Lyase</keyword>
<keyword evidence="13" id="KW-1185">Reference proteome</keyword>
<dbReference type="SUPFAM" id="SSF51069">
    <property type="entry name" value="Carbonic anhydrase"/>
    <property type="match status" value="1"/>
</dbReference>
<evidence type="ECO:0000313" key="12">
    <source>
        <dbReference type="EMBL" id="PHN04633.1"/>
    </source>
</evidence>
<dbReference type="Pfam" id="PF00194">
    <property type="entry name" value="Carb_anhydrase"/>
    <property type="match status" value="1"/>
</dbReference>
<dbReference type="SMART" id="SM01057">
    <property type="entry name" value="Carb_anhydrase"/>
    <property type="match status" value="1"/>
</dbReference>
<keyword evidence="6 10" id="KW-0479">Metal-binding</keyword>
<comment type="catalytic activity">
    <reaction evidence="9 10">
        <text>hydrogencarbonate + H(+) = CO2 + H2O</text>
        <dbReference type="Rhea" id="RHEA:10748"/>
        <dbReference type="ChEBI" id="CHEBI:15377"/>
        <dbReference type="ChEBI" id="CHEBI:15378"/>
        <dbReference type="ChEBI" id="CHEBI:16526"/>
        <dbReference type="ChEBI" id="CHEBI:17544"/>
        <dbReference type="EC" id="4.2.1.1"/>
    </reaction>
</comment>
<dbReference type="EMBL" id="PDUD01000025">
    <property type="protein sequence ID" value="PHN04633.1"/>
    <property type="molecule type" value="Genomic_DNA"/>
</dbReference>
<dbReference type="AlphaFoldDB" id="A0A2D0NA22"/>
<dbReference type="Gene3D" id="3.10.200.10">
    <property type="entry name" value="Alpha carbonic anhydrase"/>
    <property type="match status" value="1"/>
</dbReference>
<comment type="similarity">
    <text evidence="3 10">Belongs to the alpha-carbonic anhydrase family.</text>
</comment>
<evidence type="ECO:0000256" key="5">
    <source>
        <dbReference type="ARBA" id="ARBA00014628"/>
    </source>
</evidence>
<evidence type="ECO:0000313" key="13">
    <source>
        <dbReference type="Proteomes" id="UP000223913"/>
    </source>
</evidence>
<evidence type="ECO:0000256" key="6">
    <source>
        <dbReference type="ARBA" id="ARBA00022723"/>
    </source>
</evidence>
<gene>
    <name evidence="12" type="ORF">CRP01_21780</name>
</gene>
<dbReference type="GO" id="GO:0008270">
    <property type="term" value="F:zinc ion binding"/>
    <property type="evidence" value="ECO:0007669"/>
    <property type="project" value="UniProtKB-UniRule"/>
</dbReference>
<evidence type="ECO:0000256" key="3">
    <source>
        <dbReference type="ARBA" id="ARBA00010718"/>
    </source>
</evidence>
<proteinExistence type="inferred from homology"/>
<dbReference type="InterPro" id="IPR001148">
    <property type="entry name" value="CA_dom"/>
</dbReference>
<keyword evidence="7 10" id="KW-0862">Zinc</keyword>
<dbReference type="RefSeq" id="WP_099152206.1">
    <property type="nucleotide sequence ID" value="NZ_PDUD01000025.1"/>
</dbReference>
<dbReference type="PROSITE" id="PS00162">
    <property type="entry name" value="ALPHA_CA_1"/>
    <property type="match status" value="1"/>
</dbReference>
<comment type="cofactor">
    <cofactor evidence="1 10">
        <name>Zn(2+)</name>
        <dbReference type="ChEBI" id="CHEBI:29105"/>
    </cofactor>
</comment>
<evidence type="ECO:0000256" key="10">
    <source>
        <dbReference type="RuleBase" id="RU367011"/>
    </source>
</evidence>
<evidence type="ECO:0000256" key="1">
    <source>
        <dbReference type="ARBA" id="ARBA00001947"/>
    </source>
</evidence>
<feature type="domain" description="Alpha-carbonic anhydrase" evidence="11">
    <location>
        <begin position="37"/>
        <end position="261"/>
    </location>
</feature>
<evidence type="ECO:0000256" key="7">
    <source>
        <dbReference type="ARBA" id="ARBA00022833"/>
    </source>
</evidence>
<evidence type="ECO:0000256" key="4">
    <source>
        <dbReference type="ARBA" id="ARBA00012925"/>
    </source>
</evidence>
<organism evidence="12 13">
    <name type="scientific">Flavilitoribacter nigricans (strain ATCC 23147 / DSM 23189 / NBRC 102662 / NCIMB 1420 / SS-2)</name>
    <name type="common">Lewinella nigricans</name>
    <dbReference type="NCBI Taxonomy" id="1122177"/>
    <lineage>
        <taxon>Bacteria</taxon>
        <taxon>Pseudomonadati</taxon>
        <taxon>Bacteroidota</taxon>
        <taxon>Saprospiria</taxon>
        <taxon>Saprospirales</taxon>
        <taxon>Lewinellaceae</taxon>
        <taxon>Flavilitoribacter</taxon>
    </lineage>
</organism>
<evidence type="ECO:0000256" key="2">
    <source>
        <dbReference type="ARBA" id="ARBA00002904"/>
    </source>
</evidence>
<dbReference type="OrthoDB" id="5327615at2"/>
<dbReference type="PROSITE" id="PS51144">
    <property type="entry name" value="ALPHA_CA_2"/>
    <property type="match status" value="1"/>
</dbReference>
<dbReference type="EC" id="4.2.1.1" evidence="4 10"/>
<dbReference type="GO" id="GO:0004089">
    <property type="term" value="F:carbonate dehydratase activity"/>
    <property type="evidence" value="ECO:0007669"/>
    <property type="project" value="UniProtKB-UniRule"/>
</dbReference>
<evidence type="ECO:0000256" key="9">
    <source>
        <dbReference type="ARBA" id="ARBA00048348"/>
    </source>
</evidence>
<dbReference type="PANTHER" id="PTHR18952:SF265">
    <property type="entry name" value="CARBONIC ANHYDRASE"/>
    <property type="match status" value="1"/>
</dbReference>
<comment type="caution">
    <text evidence="12">The sequence shown here is derived from an EMBL/GenBank/DDBJ whole genome shotgun (WGS) entry which is preliminary data.</text>
</comment>
<dbReference type="CDD" id="cd03124">
    <property type="entry name" value="alpha_CA_prokaryotic_like"/>
    <property type="match status" value="1"/>
</dbReference>
<evidence type="ECO:0000259" key="11">
    <source>
        <dbReference type="PROSITE" id="PS51144"/>
    </source>
</evidence>
<dbReference type="InterPro" id="IPR041891">
    <property type="entry name" value="Alpha_CA_prokaryot-like"/>
</dbReference>
<name>A0A2D0NA22_FLAN2</name>
<dbReference type="InterPro" id="IPR036398">
    <property type="entry name" value="CA_dom_sf"/>
</dbReference>